<dbReference type="Gene3D" id="3.40.50.720">
    <property type="entry name" value="NAD(P)-binding Rossmann-like Domain"/>
    <property type="match status" value="2"/>
</dbReference>
<keyword evidence="1" id="KW-1133">Transmembrane helix</keyword>
<organism evidence="2">
    <name type="scientific">Rhodosorus marinus</name>
    <dbReference type="NCBI Taxonomy" id="101924"/>
    <lineage>
        <taxon>Eukaryota</taxon>
        <taxon>Rhodophyta</taxon>
        <taxon>Stylonematophyceae</taxon>
        <taxon>Stylonematales</taxon>
        <taxon>Stylonemataceae</taxon>
        <taxon>Rhodosorus</taxon>
    </lineage>
</organism>
<dbReference type="PANTHER" id="PTHR31563:SF10">
    <property type="entry name" value="ION CHANNEL POLLUX-RELATED"/>
    <property type="match status" value="1"/>
</dbReference>
<dbReference type="AlphaFoldDB" id="A0A7S3EF13"/>
<evidence type="ECO:0000313" key="2">
    <source>
        <dbReference type="EMBL" id="CAE0047989.1"/>
    </source>
</evidence>
<name>A0A7S3EF13_9RHOD</name>
<dbReference type="PANTHER" id="PTHR31563">
    <property type="entry name" value="ION CHANNEL POLLUX-RELATED"/>
    <property type="match status" value="1"/>
</dbReference>
<keyword evidence="1" id="KW-0812">Transmembrane</keyword>
<reference evidence="2" key="1">
    <citation type="submission" date="2021-01" db="EMBL/GenBank/DDBJ databases">
        <authorList>
            <person name="Corre E."/>
            <person name="Pelletier E."/>
            <person name="Niang G."/>
            <person name="Scheremetjew M."/>
            <person name="Finn R."/>
            <person name="Kale V."/>
            <person name="Holt S."/>
            <person name="Cochrane G."/>
            <person name="Meng A."/>
            <person name="Brown T."/>
            <person name="Cohen L."/>
        </authorList>
    </citation>
    <scope>NUCLEOTIDE SEQUENCE</scope>
    <source>
        <strain evidence="2">CCMP 769</strain>
    </source>
</reference>
<feature type="transmembrane region" description="Helical" evidence="1">
    <location>
        <begin position="94"/>
        <end position="118"/>
    </location>
</feature>
<feature type="transmembrane region" description="Helical" evidence="1">
    <location>
        <begin position="62"/>
        <end position="82"/>
    </location>
</feature>
<feature type="transmembrane region" description="Helical" evidence="1">
    <location>
        <begin position="130"/>
        <end position="151"/>
    </location>
</feature>
<dbReference type="EMBL" id="HBHW01020561">
    <property type="protein sequence ID" value="CAE0047989.1"/>
    <property type="molecule type" value="Transcribed_RNA"/>
</dbReference>
<accession>A0A7S3EF13</accession>
<feature type="transmembrane region" description="Helical" evidence="1">
    <location>
        <begin position="183"/>
        <end position="203"/>
    </location>
</feature>
<sequence length="725" mass="79027">MGEVCFVGGFGLSLRQVGVSRNDFGSRRGVRVVKWARARVEPMRMSVSGSQPGLPGHDRMKFFVSAAISVAVFATVRSAMIYQVLGRSSMNRSLAMVAAPAVPLAFLPNINHLLSFWFGEFIMWSPVAKVLSLLVVCAAFAKIGGYLFSLADQEGEVDSPFWRAIRAIVNPFEDDFATVPTRVVSCFLASIGMVFFGILVGMVTQTVEDAVNSFPNMRIPAIVSNHVVVNGWNSSAPLALSKVVADGSKVAVITNHSPDEVIAEVRDKLGSDRGGKVYVRLGNPLVKFDLERVRAMDAKTIVFLSDSSYRENPDSKDVVSKTLAFRGSSNDFKGNLVAVVNDQRDEALVESILNGTQAKSVQIVNANKLLGRYLAQVVIQRGLNSVVREMMTSESATKLDFVAAKSGKGLVGELYSNIDRYNSLSGRTILGYVDSDGQVRISAKDDFKITSATKLLVIGDGSTRRAEGISASGFSLRPTETPENVLICGWRRNMTDMLTELDETLPPKSRIVVLGLDKQLTSLPKKLSKSSITQIQGKWVVPENLEKAFNSASINKVVVLASQQGADAEDEDSDLRADANSLAGLAHIESLVQANGAEVDISAEFWDERMHDVADHFNYANVIYPYEVGSRLVAETLREPLLNQVWNELLSQYGREVTMRPVTKYLGDEKTGAYESIAKTASEDHNEIVIGYANGKSAVLNPSGTDKTANRTWSEDDIIVTLSEN</sequence>
<keyword evidence="1" id="KW-0472">Membrane</keyword>
<gene>
    <name evidence="2" type="ORF">RMAR00112_LOCUS15976</name>
</gene>
<dbReference type="InterPro" id="IPR044849">
    <property type="entry name" value="CASTOR/POLLUX/SYM8-like"/>
</dbReference>
<evidence type="ECO:0000256" key="1">
    <source>
        <dbReference type="SAM" id="Phobius"/>
    </source>
</evidence>
<evidence type="ECO:0008006" key="3">
    <source>
        <dbReference type="Google" id="ProtNLM"/>
    </source>
</evidence>
<proteinExistence type="predicted"/>
<protein>
    <recommendedName>
        <fullName evidence="3">RCK N-terminal domain-containing protein</fullName>
    </recommendedName>
</protein>
<dbReference type="GO" id="GO:0006811">
    <property type="term" value="P:monoatomic ion transport"/>
    <property type="evidence" value="ECO:0007669"/>
    <property type="project" value="InterPro"/>
</dbReference>